<dbReference type="AlphaFoldDB" id="A0A0A8YQW3"/>
<reference evidence="1" key="2">
    <citation type="journal article" date="2015" name="Data Brief">
        <title>Shoot transcriptome of the giant reed, Arundo donax.</title>
        <authorList>
            <person name="Barrero R.A."/>
            <person name="Guerrero F.D."/>
            <person name="Moolhuijzen P."/>
            <person name="Goolsby J.A."/>
            <person name="Tidwell J."/>
            <person name="Bellgard S.E."/>
            <person name="Bellgard M.I."/>
        </authorList>
    </citation>
    <scope>NUCLEOTIDE SEQUENCE</scope>
    <source>
        <tissue evidence="1">Shoot tissue taken approximately 20 cm above the soil surface</tissue>
    </source>
</reference>
<name>A0A0A8YQW3_ARUDO</name>
<proteinExistence type="predicted"/>
<dbReference type="EMBL" id="GBRH01269094">
    <property type="protein sequence ID" value="JAD28801.1"/>
    <property type="molecule type" value="Transcribed_RNA"/>
</dbReference>
<protein>
    <submittedName>
        <fullName evidence="1">Uncharacterized protein</fullName>
    </submittedName>
</protein>
<sequence length="44" mass="5022">MCLPFVAYCCFELKQYCISDESKSLATALRRAVRRCWSALSGFP</sequence>
<organism evidence="1">
    <name type="scientific">Arundo donax</name>
    <name type="common">Giant reed</name>
    <name type="synonym">Donax arundinaceus</name>
    <dbReference type="NCBI Taxonomy" id="35708"/>
    <lineage>
        <taxon>Eukaryota</taxon>
        <taxon>Viridiplantae</taxon>
        <taxon>Streptophyta</taxon>
        <taxon>Embryophyta</taxon>
        <taxon>Tracheophyta</taxon>
        <taxon>Spermatophyta</taxon>
        <taxon>Magnoliopsida</taxon>
        <taxon>Liliopsida</taxon>
        <taxon>Poales</taxon>
        <taxon>Poaceae</taxon>
        <taxon>PACMAD clade</taxon>
        <taxon>Arundinoideae</taxon>
        <taxon>Arundineae</taxon>
        <taxon>Arundo</taxon>
    </lineage>
</organism>
<reference evidence="1" key="1">
    <citation type="submission" date="2014-09" db="EMBL/GenBank/DDBJ databases">
        <authorList>
            <person name="Magalhaes I.L.F."/>
            <person name="Oliveira U."/>
            <person name="Santos F.R."/>
            <person name="Vidigal T.H.D.A."/>
            <person name="Brescovit A.D."/>
            <person name="Santos A.J."/>
        </authorList>
    </citation>
    <scope>NUCLEOTIDE SEQUENCE</scope>
    <source>
        <tissue evidence="1">Shoot tissue taken approximately 20 cm above the soil surface</tissue>
    </source>
</reference>
<accession>A0A0A8YQW3</accession>
<evidence type="ECO:0000313" key="1">
    <source>
        <dbReference type="EMBL" id="JAD28801.1"/>
    </source>
</evidence>